<comment type="catalytic activity">
    <reaction evidence="1">
        <text>ATP + protein L-histidine = ADP + protein N-phospho-L-histidine.</text>
        <dbReference type="EC" id="2.7.13.3"/>
    </reaction>
</comment>
<evidence type="ECO:0000259" key="8">
    <source>
        <dbReference type="PROSITE" id="PS50109"/>
    </source>
</evidence>
<dbReference type="Gene3D" id="3.30.450.20">
    <property type="entry name" value="PAS domain"/>
    <property type="match status" value="1"/>
</dbReference>
<evidence type="ECO:0000313" key="10">
    <source>
        <dbReference type="EMBL" id="KVA06636.1"/>
    </source>
</evidence>
<sequence length="748" mass="81234">MKTASPLLESAPLRADHFVQFYESGEQLVAEVASFAVDALSAGGSAIVIARPDRLAAVHERLGASLDDAARGRIFMSSAQELLDSFMDRDLPDPVRFHRSVGTIVETAVRAGRPVHAFGEMVALLCAQDRYAGALRLEALWNELIEQYRFSLYCGYPHDAFPSAEQSEMFRHVCALHRRILPAASLRSDENELHLTLALSQQRSRALSDEIRRREAAEQQRNGVLMHTPLPIALLSGSAHRVVLANHRFSALCGRTDIVGQPLTEVLPGGDTPAIMRALEAARVHGRSTTIGEHRDRPRPDGADSAENARVYRLHFNPQPLTDGLGVIVSAVEVTEHVAAREKLVAANTERDRLLGELRDANQAKDQFLAVLGHELRNPLTPISLALELIRNHDGHATPNEIAIIQRQLDHMVRLIDDLLDVSRITRGKITLKKEAVRLADIVDRAVEVASPLLEQRRHRLHVDTDPDARCNGDPMRLSQAVANLLTNAAKYTTPGGDITVRATRGADGTALVEVCDNGVGIPPDRLDSIFEPFYRIDGEAKQPHGGLGIGLALVRSLVNLHGGTVRADSSGPGCGSTFTIALPEYRPKPVTGSAPPTPPSIGVMPPGTGRRVMLVDDNEDAASTLAQWLRDAGHDVAVVHDPVTALAAYRAYRPDVAILDIGLPVMDGYELLRRLKAINEVTPCTFLALTGYGRSADRERCLATGFLQHFVKPVDPAALHLAMSRLMPGSDGHEHDGRDGAGAEAGR</sequence>
<dbReference type="InterPro" id="IPR011006">
    <property type="entry name" value="CheY-like_superfamily"/>
</dbReference>
<dbReference type="Gene3D" id="1.10.287.130">
    <property type="match status" value="1"/>
</dbReference>
<dbReference type="CDD" id="cd00075">
    <property type="entry name" value="HATPase"/>
    <property type="match status" value="1"/>
</dbReference>
<accession>A0AAP1GAG5</accession>
<dbReference type="Pfam" id="PF14417">
    <property type="entry name" value="MEDS"/>
    <property type="match status" value="1"/>
</dbReference>
<evidence type="ECO:0000256" key="7">
    <source>
        <dbReference type="PROSITE-ProRule" id="PRU00169"/>
    </source>
</evidence>
<dbReference type="EMBL" id="LOTQ01000024">
    <property type="protein sequence ID" value="KVA06636.1"/>
    <property type="molecule type" value="Genomic_DNA"/>
</dbReference>
<feature type="domain" description="Histidine kinase" evidence="8">
    <location>
        <begin position="371"/>
        <end position="587"/>
    </location>
</feature>
<evidence type="ECO:0000256" key="5">
    <source>
        <dbReference type="ARBA" id="ARBA00022679"/>
    </source>
</evidence>
<evidence type="ECO:0000256" key="6">
    <source>
        <dbReference type="ARBA" id="ARBA00022777"/>
    </source>
</evidence>
<dbReference type="CDD" id="cd00082">
    <property type="entry name" value="HisKA"/>
    <property type="match status" value="1"/>
</dbReference>
<dbReference type="EC" id="2.7.13.3" evidence="3"/>
<dbReference type="InterPro" id="IPR036097">
    <property type="entry name" value="HisK_dim/P_sf"/>
</dbReference>
<comment type="caution">
    <text evidence="10">The sequence shown here is derived from an EMBL/GenBank/DDBJ whole genome shotgun (WGS) entry which is preliminary data.</text>
</comment>
<dbReference type="SUPFAM" id="SSF52172">
    <property type="entry name" value="CheY-like"/>
    <property type="match status" value="1"/>
</dbReference>
<dbReference type="SUPFAM" id="SSF55785">
    <property type="entry name" value="PYP-like sensor domain (PAS domain)"/>
    <property type="match status" value="1"/>
</dbReference>
<dbReference type="InterPro" id="IPR001789">
    <property type="entry name" value="Sig_transdc_resp-reg_receiver"/>
</dbReference>
<reference evidence="10 11" key="1">
    <citation type="submission" date="2015-11" db="EMBL/GenBank/DDBJ databases">
        <title>Expanding the genomic diversity of Burkholderia species for the development of highly accurate diagnostics.</title>
        <authorList>
            <person name="Sahl J."/>
            <person name="Keim P."/>
            <person name="Wagner D."/>
        </authorList>
    </citation>
    <scope>NUCLEOTIDE SEQUENCE [LARGE SCALE GENOMIC DNA]</scope>
    <source>
        <strain evidence="10 11">RF32-BP12</strain>
    </source>
</reference>
<dbReference type="PROSITE" id="PS50109">
    <property type="entry name" value="HIS_KIN"/>
    <property type="match status" value="1"/>
</dbReference>
<dbReference type="Proteomes" id="UP000056450">
    <property type="component" value="Unassembled WGS sequence"/>
</dbReference>
<dbReference type="InterPro" id="IPR005467">
    <property type="entry name" value="His_kinase_dom"/>
</dbReference>
<dbReference type="SMART" id="SM00448">
    <property type="entry name" value="REC"/>
    <property type="match status" value="1"/>
</dbReference>
<evidence type="ECO:0000256" key="4">
    <source>
        <dbReference type="ARBA" id="ARBA00022553"/>
    </source>
</evidence>
<dbReference type="PRINTS" id="PR00344">
    <property type="entry name" value="BCTRLSENSOR"/>
</dbReference>
<dbReference type="RefSeq" id="WP_059545816.1">
    <property type="nucleotide sequence ID" value="NZ_LOTQ01000024.1"/>
</dbReference>
<organism evidence="10 11">
    <name type="scientific">Burkholderia latens</name>
    <dbReference type="NCBI Taxonomy" id="488446"/>
    <lineage>
        <taxon>Bacteria</taxon>
        <taxon>Pseudomonadati</taxon>
        <taxon>Pseudomonadota</taxon>
        <taxon>Betaproteobacteria</taxon>
        <taxon>Burkholderiales</taxon>
        <taxon>Burkholderiaceae</taxon>
        <taxon>Burkholderia</taxon>
        <taxon>Burkholderia cepacia complex</taxon>
    </lineage>
</organism>
<dbReference type="CDD" id="cd17580">
    <property type="entry name" value="REC_2_DhkD-like"/>
    <property type="match status" value="1"/>
</dbReference>
<comment type="subcellular location">
    <subcellularLocation>
        <location evidence="2">Cell inner membrane</location>
        <topology evidence="2">Multi-pass membrane protein</topology>
    </subcellularLocation>
</comment>
<evidence type="ECO:0000256" key="3">
    <source>
        <dbReference type="ARBA" id="ARBA00012438"/>
    </source>
</evidence>
<dbReference type="InterPro" id="IPR004358">
    <property type="entry name" value="Sig_transdc_His_kin-like_C"/>
</dbReference>
<evidence type="ECO:0000256" key="1">
    <source>
        <dbReference type="ARBA" id="ARBA00000085"/>
    </source>
</evidence>
<evidence type="ECO:0000259" key="9">
    <source>
        <dbReference type="PROSITE" id="PS50110"/>
    </source>
</evidence>
<dbReference type="Pfam" id="PF00072">
    <property type="entry name" value="Response_reg"/>
    <property type="match status" value="1"/>
</dbReference>
<dbReference type="InterPro" id="IPR035965">
    <property type="entry name" value="PAS-like_dom_sf"/>
</dbReference>
<dbReference type="InterPro" id="IPR003594">
    <property type="entry name" value="HATPase_dom"/>
</dbReference>
<dbReference type="InterPro" id="IPR036890">
    <property type="entry name" value="HATPase_C_sf"/>
</dbReference>
<gene>
    <name evidence="10" type="ORF">WI41_15660</name>
</gene>
<dbReference type="AlphaFoldDB" id="A0AAP1GAG5"/>
<keyword evidence="4 7" id="KW-0597">Phosphoprotein</keyword>
<feature type="modified residue" description="4-aspartylphosphate" evidence="7">
    <location>
        <position position="661"/>
    </location>
</feature>
<dbReference type="PROSITE" id="PS50110">
    <property type="entry name" value="RESPONSE_REGULATORY"/>
    <property type="match status" value="1"/>
</dbReference>
<dbReference type="Pfam" id="PF00512">
    <property type="entry name" value="HisKA"/>
    <property type="match status" value="1"/>
</dbReference>
<keyword evidence="5" id="KW-0808">Transferase</keyword>
<dbReference type="SUPFAM" id="SSF47384">
    <property type="entry name" value="Homodimeric domain of signal transducing histidine kinase"/>
    <property type="match status" value="1"/>
</dbReference>
<proteinExistence type="predicted"/>
<dbReference type="Pfam" id="PF02518">
    <property type="entry name" value="HATPase_c"/>
    <property type="match status" value="1"/>
</dbReference>
<evidence type="ECO:0000313" key="11">
    <source>
        <dbReference type="Proteomes" id="UP000056450"/>
    </source>
</evidence>
<dbReference type="InterPro" id="IPR003661">
    <property type="entry name" value="HisK_dim/P_dom"/>
</dbReference>
<dbReference type="SMART" id="SM00388">
    <property type="entry name" value="HisKA"/>
    <property type="match status" value="1"/>
</dbReference>
<dbReference type="InterPro" id="IPR025847">
    <property type="entry name" value="MEDS_domain"/>
</dbReference>
<dbReference type="Gene3D" id="3.40.50.2300">
    <property type="match status" value="1"/>
</dbReference>
<dbReference type="PANTHER" id="PTHR43547:SF2">
    <property type="entry name" value="HYBRID SIGNAL TRANSDUCTION HISTIDINE KINASE C"/>
    <property type="match status" value="1"/>
</dbReference>
<keyword evidence="6 10" id="KW-0418">Kinase</keyword>
<protein>
    <recommendedName>
        <fullName evidence="3">histidine kinase</fullName>
        <ecNumber evidence="3">2.7.13.3</ecNumber>
    </recommendedName>
</protein>
<dbReference type="GO" id="GO:0000155">
    <property type="term" value="F:phosphorelay sensor kinase activity"/>
    <property type="evidence" value="ECO:0007669"/>
    <property type="project" value="InterPro"/>
</dbReference>
<dbReference type="GO" id="GO:0005886">
    <property type="term" value="C:plasma membrane"/>
    <property type="evidence" value="ECO:0007669"/>
    <property type="project" value="UniProtKB-SubCell"/>
</dbReference>
<dbReference type="Gene3D" id="3.30.565.10">
    <property type="entry name" value="Histidine kinase-like ATPase, C-terminal domain"/>
    <property type="match status" value="1"/>
</dbReference>
<dbReference type="SUPFAM" id="SSF55874">
    <property type="entry name" value="ATPase domain of HSP90 chaperone/DNA topoisomerase II/histidine kinase"/>
    <property type="match status" value="1"/>
</dbReference>
<dbReference type="FunFam" id="3.30.565.10:FF:000006">
    <property type="entry name" value="Sensor histidine kinase WalK"/>
    <property type="match status" value="1"/>
</dbReference>
<feature type="domain" description="Response regulatory" evidence="9">
    <location>
        <begin position="612"/>
        <end position="728"/>
    </location>
</feature>
<dbReference type="PANTHER" id="PTHR43547">
    <property type="entry name" value="TWO-COMPONENT HISTIDINE KINASE"/>
    <property type="match status" value="1"/>
</dbReference>
<evidence type="ECO:0000256" key="2">
    <source>
        <dbReference type="ARBA" id="ARBA00004429"/>
    </source>
</evidence>
<dbReference type="Pfam" id="PF08448">
    <property type="entry name" value="PAS_4"/>
    <property type="match status" value="1"/>
</dbReference>
<name>A0AAP1GAG5_9BURK</name>
<dbReference type="InterPro" id="IPR013656">
    <property type="entry name" value="PAS_4"/>
</dbReference>
<dbReference type="SMART" id="SM00387">
    <property type="entry name" value="HATPase_c"/>
    <property type="match status" value="1"/>
</dbReference>